<comment type="caution">
    <text evidence="2">The sequence shown here is derived from an EMBL/GenBank/DDBJ whole genome shotgun (WGS) entry which is preliminary data.</text>
</comment>
<dbReference type="SMART" id="SM00320">
    <property type="entry name" value="WD40"/>
    <property type="match status" value="3"/>
</dbReference>
<protein>
    <submittedName>
        <fullName evidence="2">Uncharacterized protein</fullName>
    </submittedName>
</protein>
<sequence length="719" mass="82748">MIRDIATEAQNVNELAKMTALNIIIKSFKVQKDSNMEDNQLAGMIMSMQNQQNKEKKKDLHRIHHQLIPASKNEEKKAKEKKPKDIKEEKEKQDDKESKKLDPSKCINSFPSADVMKMEEEFWKRIDINEVSFVGGSLGRYKGGVTAVQVSHNSRLVAIGLDAGYILLYDLVYQSKEEGIKDKGHGSPYLIRVVSNIKSSVVNLEFSYDNYTQLIATFADGTAKVYNINQHAGGLDKFKYAKKDQLAQRTIFQMEEKMFLNSSYCLSLDESSNTILGTSYKLDITTFFPSLTFTGMQHSYIFACQNGLIVKINSNKNVRNEQMKVGLFNRALGPIIAPEEQKFPKGKYPFFRPKMLPEPETKPHIDREFFSGHNSPILLLGFIEGSPNIISVDQRGYCFIWEYKKSSFTDLLNFKPTIKLKVELNYTLFIPEDSERIFPAKGEREINPKREPTASAMEKIGEFMSGINVPEIIDSSKCTIRDENTNTTQFFVPQTELPEEFGLADFIEYIFNSQNFCIKAVHQKFQAQKHSCQIIGAKMSKDRKYVVFHLLKDHFLSLKARENHEFVVFRIMGQRLNIFKVTLDFDKNSRIMYEISSEIPPFNLPYLYVVRGTYMLIVSLVTGQTLNRLNFGDLIKEHISTLHTKKEIIFDKIVSHNYKNLFLTSKKFDTVMQIKMYNSMESSEIESFRSFGQVLNGCWDAPNTQKLKEVISQPLFYAE</sequence>
<feature type="compositionally biased region" description="Basic and acidic residues" evidence="1">
    <location>
        <begin position="72"/>
        <end position="103"/>
    </location>
</feature>
<dbReference type="AlphaFoldDB" id="A0AAD1XDZ8"/>
<dbReference type="SUPFAM" id="SSF50978">
    <property type="entry name" value="WD40 repeat-like"/>
    <property type="match status" value="1"/>
</dbReference>
<keyword evidence="3" id="KW-1185">Reference proteome</keyword>
<evidence type="ECO:0000256" key="1">
    <source>
        <dbReference type="SAM" id="MobiDB-lite"/>
    </source>
</evidence>
<dbReference type="EMBL" id="CAMPGE010009456">
    <property type="protein sequence ID" value="CAI2368323.1"/>
    <property type="molecule type" value="Genomic_DNA"/>
</dbReference>
<dbReference type="InterPro" id="IPR001680">
    <property type="entry name" value="WD40_rpt"/>
</dbReference>
<gene>
    <name evidence="2" type="ORF">ECRASSUSDP1_LOCUS9614</name>
</gene>
<dbReference type="InterPro" id="IPR015943">
    <property type="entry name" value="WD40/YVTN_repeat-like_dom_sf"/>
</dbReference>
<accession>A0AAD1XDZ8</accession>
<dbReference type="InterPro" id="IPR036322">
    <property type="entry name" value="WD40_repeat_dom_sf"/>
</dbReference>
<evidence type="ECO:0000313" key="3">
    <source>
        <dbReference type="Proteomes" id="UP001295684"/>
    </source>
</evidence>
<dbReference type="Proteomes" id="UP001295684">
    <property type="component" value="Unassembled WGS sequence"/>
</dbReference>
<dbReference type="Gene3D" id="2.130.10.10">
    <property type="entry name" value="YVTN repeat-like/Quinoprotein amine dehydrogenase"/>
    <property type="match status" value="1"/>
</dbReference>
<feature type="region of interest" description="Disordered" evidence="1">
    <location>
        <begin position="66"/>
        <end position="105"/>
    </location>
</feature>
<evidence type="ECO:0000313" key="2">
    <source>
        <dbReference type="EMBL" id="CAI2368323.1"/>
    </source>
</evidence>
<reference evidence="2" key="1">
    <citation type="submission" date="2023-07" db="EMBL/GenBank/DDBJ databases">
        <authorList>
            <consortium name="AG Swart"/>
            <person name="Singh M."/>
            <person name="Singh A."/>
            <person name="Seah K."/>
            <person name="Emmerich C."/>
        </authorList>
    </citation>
    <scope>NUCLEOTIDE SEQUENCE</scope>
    <source>
        <strain evidence="2">DP1</strain>
    </source>
</reference>
<proteinExistence type="predicted"/>
<organism evidence="2 3">
    <name type="scientific">Euplotes crassus</name>
    <dbReference type="NCBI Taxonomy" id="5936"/>
    <lineage>
        <taxon>Eukaryota</taxon>
        <taxon>Sar</taxon>
        <taxon>Alveolata</taxon>
        <taxon>Ciliophora</taxon>
        <taxon>Intramacronucleata</taxon>
        <taxon>Spirotrichea</taxon>
        <taxon>Hypotrichia</taxon>
        <taxon>Euplotida</taxon>
        <taxon>Euplotidae</taxon>
        <taxon>Moneuplotes</taxon>
    </lineage>
</organism>
<name>A0AAD1XDZ8_EUPCR</name>